<protein>
    <submittedName>
        <fullName evidence="2">DUF3109 family protein</fullName>
    </submittedName>
</protein>
<dbReference type="Proteomes" id="UP001221302">
    <property type="component" value="Unassembled WGS sequence"/>
</dbReference>
<evidence type="ECO:0000313" key="3">
    <source>
        <dbReference type="Proteomes" id="UP001221302"/>
    </source>
</evidence>
<dbReference type="InterPro" id="IPR021458">
    <property type="entry name" value="Rv0495c"/>
</dbReference>
<name>A0AAE3NZU8_9BACT</name>
<gene>
    <name evidence="2" type="ORF">P0M35_05980</name>
</gene>
<comment type="similarity">
    <text evidence="1">Belongs to the Rv0495c family.</text>
</comment>
<reference evidence="2" key="1">
    <citation type="submission" date="2023-03" db="EMBL/GenBank/DDBJ databases">
        <title>Stygiobacter electus gen. nov., sp. nov., facultatively anaerobic thermotolerant bacterium of the class Ignavibacteria from a well of Yessentuki mineral water deposit.</title>
        <authorList>
            <person name="Podosokorskaya O.A."/>
            <person name="Elcheninov A.G."/>
            <person name="Petrova N.F."/>
            <person name="Zavarzina D.G."/>
            <person name="Kublanov I.V."/>
            <person name="Merkel A.Y."/>
        </authorList>
    </citation>
    <scope>NUCLEOTIDE SEQUENCE</scope>
    <source>
        <strain evidence="2">09-Me</strain>
    </source>
</reference>
<sequence>MEAEFLHIDGIVVNSEITESYFTCDLAKCKGACCTMESPYGAPITENEIEDITKELPVILKYLPKQHSNEIEKKGFWIKQDDELMTRTINNRACVFVYFDGEIAKCAIEKAFNENKISVNKPISCHLFPIRISNFAGPVLRYEKYRECQPAIEKGKQTKIKIVDFCKDSIKRKFGEDWFNKLKEATKK</sequence>
<accession>A0AAE3NZU8</accession>
<keyword evidence="3" id="KW-1185">Reference proteome</keyword>
<comment type="caution">
    <text evidence="2">The sequence shown here is derived from an EMBL/GenBank/DDBJ whole genome shotgun (WGS) entry which is preliminary data.</text>
</comment>
<proteinExistence type="inferred from homology"/>
<dbReference type="Pfam" id="PF11307">
    <property type="entry name" value="DUF3109"/>
    <property type="match status" value="1"/>
</dbReference>
<dbReference type="AlphaFoldDB" id="A0AAE3NZU8"/>
<dbReference type="EMBL" id="JARGDL010000005">
    <property type="protein sequence ID" value="MDF1611689.1"/>
    <property type="molecule type" value="Genomic_DNA"/>
</dbReference>
<evidence type="ECO:0000256" key="1">
    <source>
        <dbReference type="ARBA" id="ARBA00093770"/>
    </source>
</evidence>
<organism evidence="2 3">
    <name type="scientific">Stygiobacter electus</name>
    <dbReference type="NCBI Taxonomy" id="3032292"/>
    <lineage>
        <taxon>Bacteria</taxon>
        <taxon>Pseudomonadati</taxon>
        <taxon>Ignavibacteriota</taxon>
        <taxon>Ignavibacteria</taxon>
        <taxon>Ignavibacteriales</taxon>
        <taxon>Melioribacteraceae</taxon>
        <taxon>Stygiobacter</taxon>
    </lineage>
</organism>
<dbReference type="RefSeq" id="WP_321535456.1">
    <property type="nucleotide sequence ID" value="NZ_JARGDL010000005.1"/>
</dbReference>
<evidence type="ECO:0000313" key="2">
    <source>
        <dbReference type="EMBL" id="MDF1611689.1"/>
    </source>
</evidence>